<reference evidence="2" key="1">
    <citation type="journal article" date="2020" name="Toxins">
        <title>Phylogenomic Analysis of Secondary Metabolism in the Toxic Cyanobacterial Genera Anabaena, Dolichospermum and Aphanizomenon.</title>
        <authorList>
            <person name="Oesterholm J."/>
            <person name="Popin R.V."/>
            <person name="Fewer D.P."/>
            <person name="Sivonen K."/>
        </authorList>
    </citation>
    <scope>NUCLEOTIDE SEQUENCE [LARGE SCALE GENOMIC DNA]</scope>
    <source>
        <strain evidence="2">UHCC 0037</strain>
    </source>
</reference>
<keyword evidence="2" id="KW-1185">Reference proteome</keyword>
<comment type="caution">
    <text evidence="1">The sequence shown here is derived from an EMBL/GenBank/DDBJ whole genome shotgun (WGS) entry which is preliminary data.</text>
</comment>
<accession>A0ACC7SAR5</accession>
<evidence type="ECO:0000313" key="1">
    <source>
        <dbReference type="EMBL" id="MTJ45613.1"/>
    </source>
</evidence>
<name>A0ACC7SAR5_DOLFA</name>
<evidence type="ECO:0000313" key="2">
    <source>
        <dbReference type="Proteomes" id="UP001517388"/>
    </source>
</evidence>
<dbReference type="Proteomes" id="UP001517388">
    <property type="component" value="Unassembled WGS sequence"/>
</dbReference>
<gene>
    <name evidence="1" type="ORF">FJR39_21795</name>
</gene>
<sequence>MLNKQHCFAKNIISQQEKQIYQTHMCGLCHALGDSYGLFSRLLTRHETILLNLLVTAQNPEEINIVERRCPLNPLIKVTTNQNIASKFAAAISVALASVNTIDHIQDSQGKDIPAVVLNSLLQKAHKQALETLTELNFDSKYLTELGNLQNLAEQTQTQDSSTPSATVSAYLFGMTSQLANKPENEENLIKIGSSYGSYLYLMDAVNDYTSDMANGHYNPLRQFSAQEKGILTLSKEGIQWLVSRFTDLKNTIEKRTNQLKLYRYEDMINQLLFQPVNQNLVAISELATCESDFKFERYGIGDIFQAAMFMSPFQTDHYKSHYLGKNFLYPSRIDGGGSCFDTSDCCSTGGGSTGGSSDCMCG</sequence>
<protein>
    <submittedName>
        <fullName evidence="1">Uncharacterized protein</fullName>
    </submittedName>
</protein>
<proteinExistence type="predicted"/>
<organism evidence="1 2">
    <name type="scientific">Dolichospermum flos-aquae UHCC 0037</name>
    <dbReference type="NCBI Taxonomy" id="2590026"/>
    <lineage>
        <taxon>Bacteria</taxon>
        <taxon>Bacillati</taxon>
        <taxon>Cyanobacteriota</taxon>
        <taxon>Cyanophyceae</taxon>
        <taxon>Nostocales</taxon>
        <taxon>Aphanizomenonaceae</taxon>
        <taxon>Dolichospermum</taxon>
    </lineage>
</organism>
<dbReference type="EMBL" id="VILF01000006">
    <property type="protein sequence ID" value="MTJ45613.1"/>
    <property type="molecule type" value="Genomic_DNA"/>
</dbReference>